<dbReference type="InterPro" id="IPR009100">
    <property type="entry name" value="AcylCoA_DH/oxidase_NM_dom_sf"/>
</dbReference>
<comment type="caution">
    <text evidence="4">The sequence shown here is derived from an EMBL/GenBank/DDBJ whole genome shotgun (WGS) entry which is preliminary data.</text>
</comment>
<evidence type="ECO:0000256" key="1">
    <source>
        <dbReference type="ARBA" id="ARBA00023002"/>
    </source>
</evidence>
<evidence type="ECO:0000313" key="4">
    <source>
        <dbReference type="EMBL" id="GAG10108.1"/>
    </source>
</evidence>
<keyword evidence="1" id="KW-0560">Oxidoreductase</keyword>
<dbReference type="PANTHER" id="PTHR43292">
    <property type="entry name" value="ACYL-COA DEHYDROGENASE"/>
    <property type="match status" value="1"/>
</dbReference>
<proteinExistence type="predicted"/>
<dbReference type="InterPro" id="IPR013786">
    <property type="entry name" value="AcylCoA_DH/ox_N"/>
</dbReference>
<dbReference type="InterPro" id="IPR037069">
    <property type="entry name" value="AcylCoA_DH/ox_N_sf"/>
</dbReference>
<feature type="domain" description="Acyl-CoA dehydrogenase/oxidase N-terminal" evidence="3">
    <location>
        <begin position="6"/>
        <end position="125"/>
    </location>
</feature>
<feature type="non-terminal residue" evidence="4">
    <location>
        <position position="207"/>
    </location>
</feature>
<dbReference type="AlphaFoldDB" id="X0VCA1"/>
<dbReference type="InterPro" id="IPR046373">
    <property type="entry name" value="Acyl-CoA_Oxase/DH_mid-dom_sf"/>
</dbReference>
<dbReference type="Gene3D" id="2.40.110.10">
    <property type="entry name" value="Butyryl-CoA Dehydrogenase, subunit A, domain 2"/>
    <property type="match status" value="1"/>
</dbReference>
<dbReference type="SUPFAM" id="SSF56645">
    <property type="entry name" value="Acyl-CoA dehydrogenase NM domain-like"/>
    <property type="match status" value="1"/>
</dbReference>
<reference evidence="4" key="1">
    <citation type="journal article" date="2014" name="Front. Microbiol.">
        <title>High frequency of phylogenetically diverse reductive dehalogenase-homologous genes in deep subseafloor sedimentary metagenomes.</title>
        <authorList>
            <person name="Kawai M."/>
            <person name="Futagami T."/>
            <person name="Toyoda A."/>
            <person name="Takaki Y."/>
            <person name="Nishi S."/>
            <person name="Hori S."/>
            <person name="Arai W."/>
            <person name="Tsubouchi T."/>
            <person name="Morono Y."/>
            <person name="Uchiyama I."/>
            <person name="Ito T."/>
            <person name="Fujiyama A."/>
            <person name="Inagaki F."/>
            <person name="Takami H."/>
        </authorList>
    </citation>
    <scope>NUCLEOTIDE SEQUENCE</scope>
    <source>
        <strain evidence="4">Expedition CK06-06</strain>
    </source>
</reference>
<dbReference type="Pfam" id="PF02770">
    <property type="entry name" value="Acyl-CoA_dh_M"/>
    <property type="match status" value="1"/>
</dbReference>
<protein>
    <recommendedName>
        <fullName evidence="5">Acyl-CoA dehydrogenase/oxidase N-terminal domain-containing protein</fullName>
    </recommendedName>
</protein>
<dbReference type="EMBL" id="BARS01025951">
    <property type="protein sequence ID" value="GAG10108.1"/>
    <property type="molecule type" value="Genomic_DNA"/>
</dbReference>
<dbReference type="GO" id="GO:0005886">
    <property type="term" value="C:plasma membrane"/>
    <property type="evidence" value="ECO:0007669"/>
    <property type="project" value="TreeGrafter"/>
</dbReference>
<gene>
    <name evidence="4" type="ORF">S01H1_40951</name>
</gene>
<accession>X0VCA1</accession>
<sequence length="207" mass="23173">MDFRDTPEEAAFRQEVREFIAQEAPKLEQGAGLDVSGYAQVFVQSQGWFKKLGEKGWIAPAWPKEYGGAGMTVMQQFIFNEEMAEARAPRPLHLIIGVGMAGPTLIVHGSEEQKKYYLPRILAGEDIWCQGFSEPEAGSDLASLRTRAVRDGDDYIINGQKIWTSVAHLSKWMLLLARTDSDAPKHRGITYFILDMRSSGVDVRPLV</sequence>
<dbReference type="PANTHER" id="PTHR43292:SF4">
    <property type="entry name" value="ACYL-COA DEHYDROGENASE FADE34"/>
    <property type="match status" value="1"/>
</dbReference>
<evidence type="ECO:0008006" key="5">
    <source>
        <dbReference type="Google" id="ProtNLM"/>
    </source>
</evidence>
<dbReference type="Pfam" id="PF02771">
    <property type="entry name" value="Acyl-CoA_dh_N"/>
    <property type="match status" value="1"/>
</dbReference>
<dbReference type="GO" id="GO:0050660">
    <property type="term" value="F:flavin adenine dinucleotide binding"/>
    <property type="evidence" value="ECO:0007669"/>
    <property type="project" value="InterPro"/>
</dbReference>
<evidence type="ECO:0000259" key="2">
    <source>
        <dbReference type="Pfam" id="PF02770"/>
    </source>
</evidence>
<name>X0VCA1_9ZZZZ</name>
<dbReference type="GO" id="GO:0016627">
    <property type="term" value="F:oxidoreductase activity, acting on the CH-CH group of donors"/>
    <property type="evidence" value="ECO:0007669"/>
    <property type="project" value="InterPro"/>
</dbReference>
<evidence type="ECO:0000259" key="3">
    <source>
        <dbReference type="Pfam" id="PF02771"/>
    </source>
</evidence>
<dbReference type="Gene3D" id="1.10.540.10">
    <property type="entry name" value="Acyl-CoA dehydrogenase/oxidase, N-terminal domain"/>
    <property type="match status" value="1"/>
</dbReference>
<dbReference type="InterPro" id="IPR006091">
    <property type="entry name" value="Acyl-CoA_Oxase/DH_mid-dom"/>
</dbReference>
<feature type="domain" description="Acyl-CoA oxidase/dehydrogenase middle" evidence="2">
    <location>
        <begin position="129"/>
        <end position="206"/>
    </location>
</feature>
<dbReference type="InterPro" id="IPR052161">
    <property type="entry name" value="Mycobact_Acyl-CoA_DH"/>
</dbReference>
<organism evidence="4">
    <name type="scientific">marine sediment metagenome</name>
    <dbReference type="NCBI Taxonomy" id="412755"/>
    <lineage>
        <taxon>unclassified sequences</taxon>
        <taxon>metagenomes</taxon>
        <taxon>ecological metagenomes</taxon>
    </lineage>
</organism>